<dbReference type="InterPro" id="IPR024704">
    <property type="entry name" value="SMC"/>
</dbReference>
<dbReference type="GO" id="GO:0005737">
    <property type="term" value="C:cytoplasm"/>
    <property type="evidence" value="ECO:0007669"/>
    <property type="project" value="UniProtKB-SubCell"/>
</dbReference>
<gene>
    <name evidence="7" type="primary">smc</name>
    <name evidence="9" type="ORF">T1815_11401</name>
</gene>
<dbReference type="GO" id="GO:0003677">
    <property type="term" value="F:DNA binding"/>
    <property type="evidence" value="ECO:0007669"/>
    <property type="project" value="UniProtKB-UniRule"/>
</dbReference>
<dbReference type="Proteomes" id="UP000049472">
    <property type="component" value="Unassembled WGS sequence"/>
</dbReference>
<feature type="binding site" evidence="7">
    <location>
        <begin position="32"/>
        <end position="39"/>
    </location>
    <ligand>
        <name>ATP</name>
        <dbReference type="ChEBI" id="CHEBI:30616"/>
    </ligand>
</feature>
<keyword evidence="3 7" id="KW-0547">Nucleotide-binding</keyword>
<sequence>MYLKSLEVQGFKSFANKIVFEFHNGITGIVGPNGSGKSNVADAVRWVLGEQSAKQLRGASMQDVIFAGTENRKPLGYAYVAITLDNSDHSLAIDFNEVTVARRVYRSGESEYLINGNPCRLKEVSELFYDTGIGKEGYSIIGQGQIDRILSGKPEERRELFDEAAGIVKFKKRKLTAQKKLDNERENLVRVNDILTELERQVGPLQRQSEKAHTYLKKREELKNYDVNMFLLESARIETELKSADEKYAIADDELKETNATYESIKAEYEGLGNDMQQMDERIESLRESITSTSSTRQKLENQIELLKEQIHTAEMTDEHLQSRLLAIEKEKAQRLKSRKEYDDKKAALEAEIEQMRLNELLAVNEHEAVLAEVKRCNDGLEKGKNELIALLQERGSIQSRKQRFATMLEQINIRKAELTKRLLDRKTMEAGLDDILDDANKKLNAVNEEIAGLKEKESALLAKAKEWRDKSGENARLMEEASTEYHKSVSRLESLKNIAERYDGYGNSIKRVMEQKAKNPGLLGVVSDLIQVDKRYEIAIETALSGNIQNIVTEDEATAKKMIGFLKANHFGRATFLPLTSVRANRNTKNEAALGEKGVLGIANKLVKCDTKFDEVVAYLLGRVIVVDTIDNAIALAKKNHYSLHIVTVEGEYLAPGGSMSGGAFKNSSNLLARNREIEELEKRVDQTKTKLKELRARKDDIATAIALGEEDIAATKTLLQEKYIEQNTAQISVDRADQQKKESANVYEDLRTENAEIEKQLEEMNQGKKDIAEQLEASKQREEQLEKENSSYSEILEKQGVLEQEASHKAAAISLELANITKTAEFAIENINRINSEIEKFDEQKKSLVEGAAVAKDDIKKKQADIDAITQTILASKDNNSKLDEELRESLTKKEKMSEDYRGFFAKQEEVSKKQAALDKELFRLNSQREKLKEASETQINYMWDEYELTPHAAAELRNDAYDDLPSLKKLIAGIKNEIRRLGDVNVNAIEEYREISTRYEFLKGQHDDLIEAEKTLVGIIDELDSGMRKQFTEKFAEIQREFDKSFKQLFGGGHGSLELVEDEDILECGIRIVAQPPGKKLQNMMQMSGGEKALTAIALLFAIQALKPSPFCLLDEIEAALDDSNVSRYANYLNKLTKNTQFIVITHRRGTMAAADRLYGITMQEKGVSTLVSVNLIENDLTQ</sequence>
<dbReference type="InterPro" id="IPR003395">
    <property type="entry name" value="RecF/RecN/SMC_N"/>
</dbReference>
<evidence type="ECO:0000313" key="10">
    <source>
        <dbReference type="Proteomes" id="UP000049472"/>
    </source>
</evidence>
<dbReference type="GO" id="GO:0016887">
    <property type="term" value="F:ATP hydrolysis activity"/>
    <property type="evidence" value="ECO:0007669"/>
    <property type="project" value="InterPro"/>
</dbReference>
<feature type="coiled-coil region" evidence="7">
    <location>
        <begin position="167"/>
        <end position="201"/>
    </location>
</feature>
<dbReference type="SUPFAM" id="SSF52540">
    <property type="entry name" value="P-loop containing nucleoside triphosphate hydrolases"/>
    <property type="match status" value="1"/>
</dbReference>
<comment type="subunit">
    <text evidence="7">Homodimer.</text>
</comment>
<evidence type="ECO:0000256" key="5">
    <source>
        <dbReference type="ARBA" id="ARBA00023054"/>
    </source>
</evidence>
<dbReference type="SUPFAM" id="SSF75553">
    <property type="entry name" value="Smc hinge domain"/>
    <property type="match status" value="1"/>
</dbReference>
<dbReference type="InterPro" id="IPR027417">
    <property type="entry name" value="P-loop_NTPase"/>
</dbReference>
<dbReference type="Pfam" id="PF06470">
    <property type="entry name" value="SMC_hinge"/>
    <property type="match status" value="1"/>
</dbReference>
<dbReference type="GO" id="GO:0006260">
    <property type="term" value="P:DNA replication"/>
    <property type="evidence" value="ECO:0007669"/>
    <property type="project" value="UniProtKB-UniRule"/>
</dbReference>
<dbReference type="InterPro" id="IPR010935">
    <property type="entry name" value="SMC_hinge"/>
</dbReference>
<dbReference type="NCBIfam" id="TIGR02168">
    <property type="entry name" value="SMC_prok_B"/>
    <property type="match status" value="1"/>
</dbReference>
<dbReference type="Gene3D" id="3.40.50.300">
    <property type="entry name" value="P-loop containing nucleotide triphosphate hydrolases"/>
    <property type="match status" value="2"/>
</dbReference>
<keyword evidence="10" id="KW-1185">Reference proteome</keyword>
<dbReference type="RefSeq" id="WP_055061462.1">
    <property type="nucleotide sequence ID" value="NZ_CVRQ01000014.1"/>
</dbReference>
<evidence type="ECO:0000256" key="7">
    <source>
        <dbReference type="HAMAP-Rule" id="MF_01894"/>
    </source>
</evidence>
<dbReference type="SMART" id="SM00968">
    <property type="entry name" value="SMC_hinge"/>
    <property type="match status" value="1"/>
</dbReference>
<evidence type="ECO:0000256" key="2">
    <source>
        <dbReference type="ARBA" id="ARBA00022490"/>
    </source>
</evidence>
<name>A0A0M6WGN5_9FIRM</name>
<dbReference type="Gene3D" id="1.20.1060.20">
    <property type="match status" value="1"/>
</dbReference>
<keyword evidence="4 7" id="KW-0067">ATP-binding</keyword>
<evidence type="ECO:0000256" key="1">
    <source>
        <dbReference type="ARBA" id="ARBA00004496"/>
    </source>
</evidence>
<dbReference type="GO" id="GO:0007062">
    <property type="term" value="P:sister chromatid cohesion"/>
    <property type="evidence" value="ECO:0007669"/>
    <property type="project" value="InterPro"/>
</dbReference>
<comment type="subcellular location">
    <subcellularLocation>
        <location evidence="1 7">Cytoplasm</location>
    </subcellularLocation>
</comment>
<evidence type="ECO:0000256" key="4">
    <source>
        <dbReference type="ARBA" id="ARBA00022840"/>
    </source>
</evidence>
<dbReference type="InterPro" id="IPR011890">
    <property type="entry name" value="SMC_prok"/>
</dbReference>
<dbReference type="CDD" id="cd03278">
    <property type="entry name" value="ABC_SMC_barmotin"/>
    <property type="match status" value="2"/>
</dbReference>
<dbReference type="EMBL" id="CVRQ01000014">
    <property type="protein sequence ID" value="CRL35588.1"/>
    <property type="molecule type" value="Genomic_DNA"/>
</dbReference>
<evidence type="ECO:0000259" key="8">
    <source>
        <dbReference type="SMART" id="SM00968"/>
    </source>
</evidence>
<evidence type="ECO:0000256" key="6">
    <source>
        <dbReference type="ARBA" id="ARBA00023125"/>
    </source>
</evidence>
<dbReference type="FunFam" id="3.40.50.300:FF:000984">
    <property type="entry name" value="Chromosome partition protein Smc"/>
    <property type="match status" value="1"/>
</dbReference>
<feature type="coiled-coil region" evidence="7">
    <location>
        <begin position="437"/>
        <end position="464"/>
    </location>
</feature>
<dbReference type="Gene3D" id="3.30.70.1620">
    <property type="match status" value="1"/>
</dbReference>
<feature type="coiled-coil region" evidence="7">
    <location>
        <begin position="672"/>
        <end position="706"/>
    </location>
</feature>
<feature type="domain" description="SMC hinge" evidence="8">
    <location>
        <begin position="521"/>
        <end position="638"/>
    </location>
</feature>
<organism evidence="9 10">
    <name type="scientific">Agathobacter rectalis</name>
    <dbReference type="NCBI Taxonomy" id="39491"/>
    <lineage>
        <taxon>Bacteria</taxon>
        <taxon>Bacillati</taxon>
        <taxon>Bacillota</taxon>
        <taxon>Clostridia</taxon>
        <taxon>Lachnospirales</taxon>
        <taxon>Lachnospiraceae</taxon>
        <taxon>Agathobacter</taxon>
    </lineage>
</organism>
<evidence type="ECO:0000313" key="9">
    <source>
        <dbReference type="EMBL" id="CRL35588.1"/>
    </source>
</evidence>
<dbReference type="AlphaFoldDB" id="A0A0M6WGN5"/>
<dbReference type="PIRSF" id="PIRSF005719">
    <property type="entry name" value="SMC"/>
    <property type="match status" value="1"/>
</dbReference>
<feature type="coiled-coil region" evidence="7">
    <location>
        <begin position="241"/>
        <end position="359"/>
    </location>
</feature>
<dbReference type="GO" id="GO:0030261">
    <property type="term" value="P:chromosome condensation"/>
    <property type="evidence" value="ECO:0007669"/>
    <property type="project" value="InterPro"/>
</dbReference>
<accession>A0A0M6WGN5</accession>
<dbReference type="GO" id="GO:0005524">
    <property type="term" value="F:ATP binding"/>
    <property type="evidence" value="ECO:0007669"/>
    <property type="project" value="UniProtKB-UniRule"/>
</dbReference>
<dbReference type="PANTHER" id="PTHR43977">
    <property type="entry name" value="STRUCTURAL MAINTENANCE OF CHROMOSOMES PROTEIN 3"/>
    <property type="match status" value="1"/>
</dbReference>
<dbReference type="FunFam" id="3.40.50.300:FF:000901">
    <property type="entry name" value="Chromosome partition protein Smc"/>
    <property type="match status" value="1"/>
</dbReference>
<comment type="function">
    <text evidence="7">Required for chromosome condensation and partitioning.</text>
</comment>
<comment type="similarity">
    <text evidence="7">Belongs to the SMC family.</text>
</comment>
<keyword evidence="5 7" id="KW-0175">Coiled coil</keyword>
<feature type="coiled-coil region" evidence="7">
    <location>
        <begin position="882"/>
        <end position="937"/>
    </location>
</feature>
<proteinExistence type="inferred from homology"/>
<keyword evidence="2 7" id="KW-0963">Cytoplasm</keyword>
<reference evidence="10" key="1">
    <citation type="submission" date="2015-05" db="EMBL/GenBank/DDBJ databases">
        <authorList>
            <consortium name="Pathogen Informatics"/>
        </authorList>
    </citation>
    <scope>NUCLEOTIDE SEQUENCE [LARGE SCALE GENOMIC DNA]</scope>
    <source>
        <strain evidence="10">T1-815</strain>
    </source>
</reference>
<evidence type="ECO:0000256" key="3">
    <source>
        <dbReference type="ARBA" id="ARBA00022741"/>
    </source>
</evidence>
<dbReference type="InterPro" id="IPR036277">
    <property type="entry name" value="SMC_hinge_sf"/>
</dbReference>
<dbReference type="HAMAP" id="MF_01894">
    <property type="entry name" value="Smc_prok"/>
    <property type="match status" value="1"/>
</dbReference>
<protein>
    <recommendedName>
        <fullName evidence="7">Chromosome partition protein Smc</fullName>
    </recommendedName>
</protein>
<dbReference type="GO" id="GO:0007059">
    <property type="term" value="P:chromosome segregation"/>
    <property type="evidence" value="ECO:0007669"/>
    <property type="project" value="UniProtKB-UniRule"/>
</dbReference>
<dbReference type="GO" id="GO:0005694">
    <property type="term" value="C:chromosome"/>
    <property type="evidence" value="ECO:0007669"/>
    <property type="project" value="InterPro"/>
</dbReference>
<feature type="coiled-coil region" evidence="7">
    <location>
        <begin position="735"/>
        <end position="846"/>
    </location>
</feature>
<comment type="domain">
    <text evidence="7">Contains large globular domains required for ATP hydrolysis at each terminus and a third globular domain forming a flexible hinge near the middle of the molecule. These domains are separated by coiled-coil structures.</text>
</comment>
<dbReference type="Pfam" id="PF02463">
    <property type="entry name" value="SMC_N"/>
    <property type="match status" value="1"/>
</dbReference>
<keyword evidence="6 7" id="KW-0238">DNA-binding</keyword>